<gene>
    <name evidence="1" type="ORF">PYCCODRAFT_1345318</name>
</gene>
<proteinExistence type="predicted"/>
<evidence type="ECO:0000313" key="2">
    <source>
        <dbReference type="Proteomes" id="UP000193067"/>
    </source>
</evidence>
<accession>A0A1Y2I986</accession>
<reference evidence="1 2" key="1">
    <citation type="journal article" date="2015" name="Biotechnol. Biofuels">
        <title>Enhanced degradation of softwood versus hardwood by the white-rot fungus Pycnoporus coccineus.</title>
        <authorList>
            <person name="Couturier M."/>
            <person name="Navarro D."/>
            <person name="Chevret D."/>
            <person name="Henrissat B."/>
            <person name="Piumi F."/>
            <person name="Ruiz-Duenas F.J."/>
            <person name="Martinez A.T."/>
            <person name="Grigoriev I.V."/>
            <person name="Riley R."/>
            <person name="Lipzen A."/>
            <person name="Berrin J.G."/>
            <person name="Master E.R."/>
            <person name="Rosso M.N."/>
        </authorList>
    </citation>
    <scope>NUCLEOTIDE SEQUENCE [LARGE SCALE GENOMIC DNA]</scope>
    <source>
        <strain evidence="1 2">BRFM310</strain>
    </source>
</reference>
<protein>
    <recommendedName>
        <fullName evidence="3">Endonuclease/exonuclease/phosphatase domain-containing protein</fullName>
    </recommendedName>
</protein>
<organism evidence="1 2">
    <name type="scientific">Trametes coccinea (strain BRFM310)</name>
    <name type="common">Pycnoporus coccineus</name>
    <dbReference type="NCBI Taxonomy" id="1353009"/>
    <lineage>
        <taxon>Eukaryota</taxon>
        <taxon>Fungi</taxon>
        <taxon>Dikarya</taxon>
        <taxon>Basidiomycota</taxon>
        <taxon>Agaricomycotina</taxon>
        <taxon>Agaricomycetes</taxon>
        <taxon>Polyporales</taxon>
        <taxon>Polyporaceae</taxon>
        <taxon>Trametes</taxon>
    </lineage>
</organism>
<feature type="non-terminal residue" evidence="1">
    <location>
        <position position="83"/>
    </location>
</feature>
<dbReference type="EMBL" id="KZ084148">
    <property type="protein sequence ID" value="OSC97667.1"/>
    <property type="molecule type" value="Genomic_DNA"/>
</dbReference>
<keyword evidence="2" id="KW-1185">Reference proteome</keyword>
<dbReference type="OrthoDB" id="2741267at2759"/>
<dbReference type="SUPFAM" id="SSF56219">
    <property type="entry name" value="DNase I-like"/>
    <property type="match status" value="1"/>
</dbReference>
<evidence type="ECO:0000313" key="1">
    <source>
        <dbReference type="EMBL" id="OSC97667.1"/>
    </source>
</evidence>
<feature type="non-terminal residue" evidence="1">
    <location>
        <position position="1"/>
    </location>
</feature>
<dbReference type="Gene3D" id="3.60.10.10">
    <property type="entry name" value="Endonuclease/exonuclease/phosphatase"/>
    <property type="match status" value="1"/>
</dbReference>
<evidence type="ECO:0008006" key="3">
    <source>
        <dbReference type="Google" id="ProtNLM"/>
    </source>
</evidence>
<dbReference type="InterPro" id="IPR036691">
    <property type="entry name" value="Endo/exonu/phosph_ase_sf"/>
</dbReference>
<name>A0A1Y2I986_TRAC3</name>
<dbReference type="STRING" id="1353009.A0A1Y2I986"/>
<dbReference type="Proteomes" id="UP000193067">
    <property type="component" value="Unassembled WGS sequence"/>
</dbReference>
<dbReference type="AlphaFoldDB" id="A0A1Y2I986"/>
<sequence>DYDILALQEPYLSFLGLTTATPHWRVVYPTPHGAGGVSRSRSLLLINRRLSTNAWNPIPIPHPDVTAVTIHAGDTAVHLFNLY</sequence>